<dbReference type="NCBIfam" id="TIGR04183">
    <property type="entry name" value="Por_Secre_tail"/>
    <property type="match status" value="1"/>
</dbReference>
<protein>
    <recommendedName>
        <fullName evidence="4">CBM6 domain-containing protein</fullName>
    </recommendedName>
</protein>
<dbReference type="RefSeq" id="WP_052430373.1">
    <property type="nucleotide sequence ID" value="NZ_BBLT01000010.1"/>
</dbReference>
<keyword evidence="6" id="KW-1185">Reference proteome</keyword>
<dbReference type="Pfam" id="PF00657">
    <property type="entry name" value="Lipase_GDSL"/>
    <property type="match status" value="1"/>
</dbReference>
<dbReference type="EMBL" id="BBLT01000010">
    <property type="protein sequence ID" value="GAL86858.1"/>
    <property type="molecule type" value="Genomic_DNA"/>
</dbReference>
<dbReference type="eggNOG" id="COG3693">
    <property type="taxonomic scope" value="Bacteria"/>
</dbReference>
<dbReference type="eggNOG" id="COG2755">
    <property type="taxonomic scope" value="Bacteria"/>
</dbReference>
<dbReference type="CDD" id="cd01821">
    <property type="entry name" value="Rhamnogalacturan_acetylesterase_like"/>
    <property type="match status" value="1"/>
</dbReference>
<dbReference type="InterPro" id="IPR037459">
    <property type="entry name" value="RhgT-like"/>
</dbReference>
<keyword evidence="2" id="KW-0732">Signal</keyword>
<dbReference type="PANTHER" id="PTHR43695">
    <property type="entry name" value="PUTATIVE (AFU_ORTHOLOGUE AFUA_2G17250)-RELATED"/>
    <property type="match status" value="1"/>
</dbReference>
<dbReference type="SUPFAM" id="SSF52266">
    <property type="entry name" value="SGNH hydrolase"/>
    <property type="match status" value="1"/>
</dbReference>
<sequence>MRNINKIIFGLLFTLLLSPALGFGFSGKGIVADNQMKSLVAPDGCSYQWFKEGKLIIGAFHQSLSVDDAGNYTVIITEESGYSYTEEISIAINSVGAIIKIYTIGDSTVQDYNDGYYPRKGWGQVLPYFFNSSNVQVVNKAVGGTSSKSFYNNFWSVVRDALQPGDYVFIQFGINDRNKADVARYTPTGGEFEGYLTKFVNETKAKGAYPVLVSTLRRNAWNADGTVYDAYHDHPVAVRTVANTLKVPLIDLDAKAKVQMEAAGQTYTTRFWYNNYVAGEYPNYPNGNTDDVHFQEMGAIAMANLVVQGIEELKSDVNVSKLIPYIKPRYQIGFNVDPVGSDLVTTRTSSYPEGLTITLKTLPKTSGTFQKWNNASGIQLSTSTLTTVKSGTAATTYTAVYKGATTTCTATISTSGAISFCDGGSVSLTASAGASYVWKNGTNQVGVAQTYVATTAGVYTVEVTGTNGCKATSTGVTVTIQPKGTWYADADGDGKGDPAISQSSCTQPLGYVADNTDLCPNDRNMSEPGICGCGKDESKCVDCANVVNGTASLDACGVCVGGNTGKMACVLKIQAEEACEVDGINNEAINAGFEGTGYVNTDNAIGKSATFAFNAAASGNYKLLIRYANGGTASRSSGVVVNSIEQNNVFVFPSTGAFTKWITIETDIYLHKGGNMVRLVAKTSDGLPNLDYFGFTDNSVSGGSCLVTSILGEELISNDFICYPNPFTGSVLLKASGAYSYAIFDLMGKEIESGDGVETGLAGNELIPGIYFLRLKTEKNTSTLRIIKR</sequence>
<evidence type="ECO:0000256" key="3">
    <source>
        <dbReference type="ARBA" id="ARBA00022801"/>
    </source>
</evidence>
<dbReference type="SUPFAM" id="SSF49785">
    <property type="entry name" value="Galactose-binding domain-like"/>
    <property type="match status" value="1"/>
</dbReference>
<gene>
    <name evidence="5" type="ORF">MYP_4088</name>
</gene>
<comment type="caution">
    <text evidence="5">The sequence shown here is derived from an EMBL/GenBank/DDBJ whole genome shotgun (WGS) entry which is preliminary data.</text>
</comment>
<dbReference type="Pfam" id="PF03422">
    <property type="entry name" value="CBM_6"/>
    <property type="match status" value="1"/>
</dbReference>
<dbReference type="eggNOG" id="COG3866">
    <property type="taxonomic scope" value="Bacteria"/>
</dbReference>
<dbReference type="InterPro" id="IPR006584">
    <property type="entry name" value="Cellulose-bd_IV"/>
</dbReference>
<evidence type="ECO:0000313" key="5">
    <source>
        <dbReference type="EMBL" id="GAL86858.1"/>
    </source>
</evidence>
<organism evidence="5 6">
    <name type="scientific">Sporocytophaga myxococcoides</name>
    <dbReference type="NCBI Taxonomy" id="153721"/>
    <lineage>
        <taxon>Bacteria</taxon>
        <taxon>Pseudomonadati</taxon>
        <taxon>Bacteroidota</taxon>
        <taxon>Cytophagia</taxon>
        <taxon>Cytophagales</taxon>
        <taxon>Cytophagaceae</taxon>
        <taxon>Sporocytophaga</taxon>
    </lineage>
</organism>
<dbReference type="GO" id="GO:0030246">
    <property type="term" value="F:carbohydrate binding"/>
    <property type="evidence" value="ECO:0007669"/>
    <property type="project" value="InterPro"/>
</dbReference>
<reference evidence="5 6" key="1">
    <citation type="submission" date="2014-09" db="EMBL/GenBank/DDBJ databases">
        <title>Sporocytophaga myxococcoides PG-01 genome sequencing.</title>
        <authorList>
            <person name="Liu L."/>
            <person name="Gao P.J."/>
            <person name="Chen G.J."/>
            <person name="Wang L.S."/>
        </authorList>
    </citation>
    <scope>NUCLEOTIDE SEQUENCE [LARGE SCALE GENOMIC DNA]</scope>
    <source>
        <strain evidence="5 6">PG-01</strain>
    </source>
</reference>
<dbReference type="GO" id="GO:0016788">
    <property type="term" value="F:hydrolase activity, acting on ester bonds"/>
    <property type="evidence" value="ECO:0007669"/>
    <property type="project" value="UniProtKB-ARBA"/>
</dbReference>
<accession>A0A098LL78</accession>
<evidence type="ECO:0000256" key="1">
    <source>
        <dbReference type="ARBA" id="ARBA00008668"/>
    </source>
</evidence>
<dbReference type="PROSITE" id="PS51175">
    <property type="entry name" value="CBM6"/>
    <property type="match status" value="1"/>
</dbReference>
<dbReference type="InterPro" id="IPR036514">
    <property type="entry name" value="SGNH_hydro_sf"/>
</dbReference>
<comment type="similarity">
    <text evidence="1">Belongs to the 'GDSL' lipolytic enzyme family.</text>
</comment>
<proteinExistence type="inferred from homology"/>
<dbReference type="OrthoDB" id="9807041at2"/>
<dbReference type="InterPro" id="IPR005084">
    <property type="entry name" value="CBM6"/>
</dbReference>
<dbReference type="InterPro" id="IPR026444">
    <property type="entry name" value="Secre_tail"/>
</dbReference>
<keyword evidence="3" id="KW-0378">Hydrolase</keyword>
<evidence type="ECO:0000313" key="6">
    <source>
        <dbReference type="Proteomes" id="UP000030185"/>
    </source>
</evidence>
<dbReference type="CDD" id="cd04082">
    <property type="entry name" value="CBM35_pectate_lyase-like"/>
    <property type="match status" value="1"/>
</dbReference>
<dbReference type="InterPro" id="IPR001087">
    <property type="entry name" value="GDSL"/>
</dbReference>
<feature type="domain" description="CBM6" evidence="4">
    <location>
        <begin position="571"/>
        <end position="696"/>
    </location>
</feature>
<dbReference type="Gene3D" id="2.60.120.260">
    <property type="entry name" value="Galactose-binding domain-like"/>
    <property type="match status" value="1"/>
</dbReference>
<dbReference type="SMART" id="SM00606">
    <property type="entry name" value="CBD_IV"/>
    <property type="match status" value="1"/>
</dbReference>
<name>A0A098LL78_9BACT</name>
<dbReference type="STRING" id="153721.MYP_4088"/>
<dbReference type="Gene3D" id="3.40.50.1110">
    <property type="entry name" value="SGNH hydrolase"/>
    <property type="match status" value="1"/>
</dbReference>
<dbReference type="InterPro" id="IPR008979">
    <property type="entry name" value="Galactose-bd-like_sf"/>
</dbReference>
<evidence type="ECO:0000259" key="4">
    <source>
        <dbReference type="PROSITE" id="PS51175"/>
    </source>
</evidence>
<dbReference type="PANTHER" id="PTHR43695:SF1">
    <property type="entry name" value="RHAMNOGALACTURONAN ACETYLESTERASE"/>
    <property type="match status" value="1"/>
</dbReference>
<dbReference type="AlphaFoldDB" id="A0A098LL78"/>
<evidence type="ECO:0000256" key="2">
    <source>
        <dbReference type="ARBA" id="ARBA00022729"/>
    </source>
</evidence>
<dbReference type="Proteomes" id="UP000030185">
    <property type="component" value="Unassembled WGS sequence"/>
</dbReference>